<dbReference type="OrthoDB" id="74360at2759"/>
<dbReference type="Gene3D" id="3.50.50.60">
    <property type="entry name" value="FAD/NAD(P)-binding domain"/>
    <property type="match status" value="2"/>
</dbReference>
<dbReference type="EMBL" id="PDLN01000022">
    <property type="protein sequence ID" value="RDW57789.1"/>
    <property type="molecule type" value="Genomic_DNA"/>
</dbReference>
<evidence type="ECO:0000256" key="4">
    <source>
        <dbReference type="ARBA" id="ARBA00023002"/>
    </source>
</evidence>
<keyword evidence="6" id="KW-1185">Reference proteome</keyword>
<sequence>MEANVNPYVIDEHPFGEPRRLRVITIGAGASGLNVARAVGAFMKNIDLQLYEKSDDVGGTWLENRYPGCACDIPSHNYQYTWEPNPYWNKYYAPAAEILKYFQGVADKYNLRRYIKFQHQVVKAVWDEDKAVWNFKIRNLVTGEEVDDYCHFFINASGYLNNWKWPDIPGLHSFKGSLLHSAAWDPKIDLKEKTVAVLGCGSSGIQIVPSIQPVVKHLTTFIRTPTWITAGFASKMAAPGGNNFDYTREQKVAFAEDPEMYLKYRKDVEHELNSRFKMLHKDTPEQAAAIKFAEEDMRKRLGCNPQLADSIIPKFSLGCRRPTPGNGYLEALNCDNVRVVIDEINRIVEDGIILKTGELIKIDAFICATGFDVSFCPRFPIIGRKGIDLRTQWKDRATAYMSLTPENIPNYFMFMGPNSPVGHGSAPPIIEHLTKYMLKIIYKAQLENIKAMSPSPAAIQEFTEHSDIFLARMAWSSSCRSWFKNGSVDGPVTALHPGSRLHWFKMLEEPRYEDWEWTTWNKNRFAYLGNGFSTKESDGRDLTWYFDSPDAGYERLNY</sequence>
<reference evidence="5 6" key="1">
    <citation type="journal article" date="2018" name="IMA Fungus">
        <title>IMA Genome-F 9: Draft genome sequence of Annulohypoxylon stygium, Aspergillus mulundensis, Berkeleyomyces basicola (syn. Thielaviopsis basicola), Ceratocystis smalleyi, two Cercospora beticola strains, Coleophoma cylindrospora, Fusarium fracticaudum, Phialophora cf. hyalina, and Morchella septimelata.</title>
        <authorList>
            <person name="Wingfield B.D."/>
            <person name="Bills G.F."/>
            <person name="Dong Y."/>
            <person name="Huang W."/>
            <person name="Nel W.J."/>
            <person name="Swalarsk-Parry B.S."/>
            <person name="Vaghefi N."/>
            <person name="Wilken P.M."/>
            <person name="An Z."/>
            <person name="de Beer Z.W."/>
            <person name="De Vos L."/>
            <person name="Chen L."/>
            <person name="Duong T.A."/>
            <person name="Gao Y."/>
            <person name="Hammerbacher A."/>
            <person name="Kikkert J.R."/>
            <person name="Li Y."/>
            <person name="Li H."/>
            <person name="Li K."/>
            <person name="Li Q."/>
            <person name="Liu X."/>
            <person name="Ma X."/>
            <person name="Naidoo K."/>
            <person name="Pethybridge S.J."/>
            <person name="Sun J."/>
            <person name="Steenkamp E.T."/>
            <person name="van der Nest M.A."/>
            <person name="van Wyk S."/>
            <person name="Wingfield M.J."/>
            <person name="Xiong C."/>
            <person name="Yue Q."/>
            <person name="Zhang X."/>
        </authorList>
    </citation>
    <scope>NUCLEOTIDE SEQUENCE [LARGE SCALE GENOMIC DNA]</scope>
    <source>
        <strain evidence="5 6">BP5796</strain>
    </source>
</reference>
<keyword evidence="4" id="KW-0560">Oxidoreductase</keyword>
<comment type="similarity">
    <text evidence="1">Belongs to the FAD-binding monooxygenase family.</text>
</comment>
<evidence type="ECO:0000256" key="3">
    <source>
        <dbReference type="ARBA" id="ARBA00022827"/>
    </source>
</evidence>
<dbReference type="GO" id="GO:0050660">
    <property type="term" value="F:flavin adenine dinucleotide binding"/>
    <property type="evidence" value="ECO:0007669"/>
    <property type="project" value="InterPro"/>
</dbReference>
<dbReference type="GO" id="GO:0050661">
    <property type="term" value="F:NADP binding"/>
    <property type="evidence" value="ECO:0007669"/>
    <property type="project" value="InterPro"/>
</dbReference>
<name>A0A3D8Q7L6_9HELO</name>
<evidence type="ECO:0000256" key="1">
    <source>
        <dbReference type="ARBA" id="ARBA00010139"/>
    </source>
</evidence>
<evidence type="ECO:0000313" key="5">
    <source>
        <dbReference type="EMBL" id="RDW57789.1"/>
    </source>
</evidence>
<dbReference type="AlphaFoldDB" id="A0A3D8Q7L6"/>
<comment type="caution">
    <text evidence="5">The sequence shown here is derived from an EMBL/GenBank/DDBJ whole genome shotgun (WGS) entry which is preliminary data.</text>
</comment>
<dbReference type="Pfam" id="PF00743">
    <property type="entry name" value="FMO-like"/>
    <property type="match status" value="1"/>
</dbReference>
<evidence type="ECO:0000313" key="6">
    <source>
        <dbReference type="Proteomes" id="UP000256328"/>
    </source>
</evidence>
<dbReference type="Proteomes" id="UP000256328">
    <property type="component" value="Unassembled WGS sequence"/>
</dbReference>
<evidence type="ECO:0000256" key="2">
    <source>
        <dbReference type="ARBA" id="ARBA00022630"/>
    </source>
</evidence>
<dbReference type="PANTHER" id="PTHR42877">
    <property type="entry name" value="L-ORNITHINE N(5)-MONOOXYGENASE-RELATED"/>
    <property type="match status" value="1"/>
</dbReference>
<dbReference type="GO" id="GO:0004499">
    <property type="term" value="F:N,N-dimethylaniline monooxygenase activity"/>
    <property type="evidence" value="ECO:0007669"/>
    <property type="project" value="InterPro"/>
</dbReference>
<dbReference type="InterPro" id="IPR036188">
    <property type="entry name" value="FAD/NAD-bd_sf"/>
</dbReference>
<gene>
    <name evidence="5" type="ORF">BP5796_12590</name>
</gene>
<organism evidence="5 6">
    <name type="scientific">Coleophoma crateriformis</name>
    <dbReference type="NCBI Taxonomy" id="565419"/>
    <lineage>
        <taxon>Eukaryota</taxon>
        <taxon>Fungi</taxon>
        <taxon>Dikarya</taxon>
        <taxon>Ascomycota</taxon>
        <taxon>Pezizomycotina</taxon>
        <taxon>Leotiomycetes</taxon>
        <taxon>Helotiales</taxon>
        <taxon>Dermateaceae</taxon>
        <taxon>Coleophoma</taxon>
    </lineage>
</organism>
<keyword evidence="3" id="KW-0274">FAD</keyword>
<protein>
    <submittedName>
        <fullName evidence="5">FAD protein</fullName>
    </submittedName>
</protein>
<keyword evidence="2" id="KW-0285">Flavoprotein</keyword>
<proteinExistence type="inferred from homology"/>
<accession>A0A3D8Q7L6</accession>
<dbReference type="InterPro" id="IPR020946">
    <property type="entry name" value="Flavin_mOase-like"/>
</dbReference>
<dbReference type="InterPro" id="IPR051209">
    <property type="entry name" value="FAD-bind_Monooxygenase_sf"/>
</dbReference>
<dbReference type="SUPFAM" id="SSF51905">
    <property type="entry name" value="FAD/NAD(P)-binding domain"/>
    <property type="match status" value="3"/>
</dbReference>
<dbReference type="PANTHER" id="PTHR42877:SF12">
    <property type="entry name" value="MONOOXYGENASE"/>
    <property type="match status" value="1"/>
</dbReference>